<proteinExistence type="predicted"/>
<dbReference type="STRING" id="739143.SAMN05216297_102452"/>
<evidence type="ECO:0000256" key="1">
    <source>
        <dbReference type="ARBA" id="ARBA00022649"/>
    </source>
</evidence>
<name>A0A1I1ME91_9FLAO</name>
<dbReference type="OrthoDB" id="595476at2"/>
<dbReference type="InterPro" id="IPR035093">
    <property type="entry name" value="RelE/ParE_toxin_dom_sf"/>
</dbReference>
<gene>
    <name evidence="2" type="ORF">SAMN05216297_102452</name>
</gene>
<dbReference type="Proteomes" id="UP000199672">
    <property type="component" value="Unassembled WGS sequence"/>
</dbReference>
<dbReference type="Pfam" id="PF05016">
    <property type="entry name" value="ParE_toxin"/>
    <property type="match status" value="1"/>
</dbReference>
<reference evidence="3" key="1">
    <citation type="submission" date="2016-10" db="EMBL/GenBank/DDBJ databases">
        <authorList>
            <person name="Varghese N."/>
            <person name="Submissions S."/>
        </authorList>
    </citation>
    <scope>NUCLEOTIDE SEQUENCE [LARGE SCALE GENOMIC DNA]</scope>
    <source>
        <strain evidence="3">CGMCC 1.10370</strain>
    </source>
</reference>
<keyword evidence="1" id="KW-1277">Toxin-antitoxin system</keyword>
<dbReference type="InterPro" id="IPR007712">
    <property type="entry name" value="RelE/ParE_toxin"/>
</dbReference>
<dbReference type="Gene3D" id="3.30.2310.20">
    <property type="entry name" value="RelE-like"/>
    <property type="match status" value="1"/>
</dbReference>
<dbReference type="RefSeq" id="WP_091491372.1">
    <property type="nucleotide sequence ID" value="NZ_FOMH01000002.1"/>
</dbReference>
<evidence type="ECO:0000313" key="3">
    <source>
        <dbReference type="Proteomes" id="UP000199672"/>
    </source>
</evidence>
<dbReference type="EMBL" id="FOMH01000002">
    <property type="protein sequence ID" value="SFC83781.1"/>
    <property type="molecule type" value="Genomic_DNA"/>
</dbReference>
<dbReference type="AlphaFoldDB" id="A0A1I1ME91"/>
<accession>A0A1I1ME91</accession>
<organism evidence="2 3">
    <name type="scientific">Flavobacterium phragmitis</name>
    <dbReference type="NCBI Taxonomy" id="739143"/>
    <lineage>
        <taxon>Bacteria</taxon>
        <taxon>Pseudomonadati</taxon>
        <taxon>Bacteroidota</taxon>
        <taxon>Flavobacteriia</taxon>
        <taxon>Flavobacteriales</taxon>
        <taxon>Flavobacteriaceae</taxon>
        <taxon>Flavobacterium</taxon>
    </lineage>
</organism>
<evidence type="ECO:0000313" key="2">
    <source>
        <dbReference type="EMBL" id="SFC83781.1"/>
    </source>
</evidence>
<protein>
    <submittedName>
        <fullName evidence="2">ParE toxin of type II toxin-antitoxin system, parDE</fullName>
    </submittedName>
</protein>
<sequence length="97" mass="11660">MIFNLVIEPRAILDIQDAIDYYDSKRVGLGEHFYEIVDEYLNILAKNPFFEIRYKDYRALAIRKFPFIIFYFIDEEIKTVYIMSVFNTSLNPSKYPL</sequence>
<keyword evidence="3" id="KW-1185">Reference proteome</keyword>